<dbReference type="SMART" id="SM00065">
    <property type="entry name" value="GAF"/>
    <property type="match status" value="1"/>
</dbReference>
<dbReference type="PROSITE" id="PS50109">
    <property type="entry name" value="HIS_KIN"/>
    <property type="match status" value="1"/>
</dbReference>
<reference evidence="5 6" key="1">
    <citation type="submission" date="2022-01" db="EMBL/GenBank/DDBJ databases">
        <title>Octadecabacter sp. nov., isolated from a marine alga.</title>
        <authorList>
            <person name="Jin M.S."/>
            <person name="Kim H.M."/>
            <person name="Han D.M."/>
            <person name="Jung J.J."/>
            <person name="Jeon C.O."/>
        </authorList>
    </citation>
    <scope>NUCLEOTIDE SEQUENCE [LARGE SCALE GENOMIC DNA]</scope>
    <source>
        <strain evidence="5 6">G9-8</strain>
    </source>
</reference>
<dbReference type="SMART" id="SM00388">
    <property type="entry name" value="HisKA"/>
    <property type="match status" value="1"/>
</dbReference>
<dbReference type="Pfam" id="PF00512">
    <property type="entry name" value="HisKA"/>
    <property type="match status" value="1"/>
</dbReference>
<evidence type="ECO:0000313" key="6">
    <source>
        <dbReference type="Proteomes" id="UP001200557"/>
    </source>
</evidence>
<dbReference type="Pfam" id="PF13185">
    <property type="entry name" value="GAF_2"/>
    <property type="match status" value="1"/>
</dbReference>
<dbReference type="PANTHER" id="PTHR43065:SF49">
    <property type="entry name" value="HISTIDINE KINASE"/>
    <property type="match status" value="1"/>
</dbReference>
<dbReference type="InterPro" id="IPR029016">
    <property type="entry name" value="GAF-like_dom_sf"/>
</dbReference>
<dbReference type="PRINTS" id="PR00344">
    <property type="entry name" value="BCTRLSENSOR"/>
</dbReference>
<evidence type="ECO:0000259" key="4">
    <source>
        <dbReference type="PROSITE" id="PS50109"/>
    </source>
</evidence>
<dbReference type="PANTHER" id="PTHR43065">
    <property type="entry name" value="SENSOR HISTIDINE KINASE"/>
    <property type="match status" value="1"/>
</dbReference>
<dbReference type="EC" id="2.7.13.3" evidence="2"/>
<name>A0ABS9CXV5_9RHOB</name>
<evidence type="ECO:0000313" key="5">
    <source>
        <dbReference type="EMBL" id="MCF2872063.1"/>
    </source>
</evidence>
<evidence type="ECO:0000256" key="2">
    <source>
        <dbReference type="ARBA" id="ARBA00012438"/>
    </source>
</evidence>
<dbReference type="InterPro" id="IPR004358">
    <property type="entry name" value="Sig_transdc_His_kin-like_C"/>
</dbReference>
<organism evidence="5 6">
    <name type="scientific">Octadecabacter dasysiphoniae</name>
    <dbReference type="NCBI Taxonomy" id="2909341"/>
    <lineage>
        <taxon>Bacteria</taxon>
        <taxon>Pseudomonadati</taxon>
        <taxon>Pseudomonadota</taxon>
        <taxon>Alphaproteobacteria</taxon>
        <taxon>Rhodobacterales</taxon>
        <taxon>Roseobacteraceae</taxon>
        <taxon>Octadecabacter</taxon>
    </lineage>
</organism>
<keyword evidence="5" id="KW-0547">Nucleotide-binding</keyword>
<dbReference type="InterPro" id="IPR003018">
    <property type="entry name" value="GAF"/>
</dbReference>
<protein>
    <recommendedName>
        <fullName evidence="2">histidine kinase</fullName>
        <ecNumber evidence="2">2.7.13.3</ecNumber>
    </recommendedName>
</protein>
<feature type="domain" description="Histidine kinase" evidence="4">
    <location>
        <begin position="225"/>
        <end position="446"/>
    </location>
</feature>
<dbReference type="RefSeq" id="WP_235226389.1">
    <property type="nucleotide sequence ID" value="NZ_JAKGAQ010000003.1"/>
</dbReference>
<dbReference type="SUPFAM" id="SSF47384">
    <property type="entry name" value="Homodimeric domain of signal transducing histidine kinase"/>
    <property type="match status" value="1"/>
</dbReference>
<dbReference type="InterPro" id="IPR036097">
    <property type="entry name" value="HisK_dim/P_sf"/>
</dbReference>
<keyword evidence="5" id="KW-0067">ATP-binding</keyword>
<dbReference type="SMART" id="SM00387">
    <property type="entry name" value="HATPase_c"/>
    <property type="match status" value="1"/>
</dbReference>
<dbReference type="Gene3D" id="1.10.287.130">
    <property type="match status" value="1"/>
</dbReference>
<accession>A0ABS9CXV5</accession>
<keyword evidence="6" id="KW-1185">Reference proteome</keyword>
<dbReference type="CDD" id="cd00082">
    <property type="entry name" value="HisKA"/>
    <property type="match status" value="1"/>
</dbReference>
<dbReference type="SUPFAM" id="SSF55781">
    <property type="entry name" value="GAF domain-like"/>
    <property type="match status" value="1"/>
</dbReference>
<evidence type="ECO:0000256" key="1">
    <source>
        <dbReference type="ARBA" id="ARBA00000085"/>
    </source>
</evidence>
<dbReference type="InterPro" id="IPR003661">
    <property type="entry name" value="HisK_dim/P_dom"/>
</dbReference>
<proteinExistence type="predicted"/>
<comment type="catalytic activity">
    <reaction evidence="1">
        <text>ATP + protein L-histidine = ADP + protein N-phospho-L-histidine.</text>
        <dbReference type="EC" id="2.7.13.3"/>
    </reaction>
</comment>
<sequence>MPESALESVGLPPASEDKTTLKTFNSFAIDLISIPNAEDLFWYVARNVVGRLNFVDCVIYQADDAQTTLTQVAALGGKNPFGRSIINPLKIPFGQGITGQVAQTRQAIIVDDLSLDENYIEDTQRARSEICVPVMCEDRIVGVIDSEHTDVAAFGADELEVLTTIAAMTCAKLKLLAEEDRSNRRYHDLVAAHAQLSRETTNRKALEAELFNARKLETVGRLTGRFAHEFNNLLTVMSGNLDLLQEDIADGPQREALQDAQTAATKGATLIQSMLTFSQRTRLTPTRQNLNSIVKDVVEQNVAANGPVIELSLGQDVGKIDVDRKILETVLQHLIANARDAMPQGGEIRVETDNITHALGDERSLVTPLVSGPYVRLSVLDFGNGIAPHELQQIFDPFYTTKPAGAGTGLGLSMTLGFMQQSGGTVAVQSVAGTGSTLELYFPAIPSHENDLLTIGR</sequence>
<dbReference type="InterPro" id="IPR036890">
    <property type="entry name" value="HATPase_C_sf"/>
</dbReference>
<dbReference type="Pfam" id="PF02518">
    <property type="entry name" value="HATPase_c"/>
    <property type="match status" value="1"/>
</dbReference>
<dbReference type="SUPFAM" id="SSF55874">
    <property type="entry name" value="ATPase domain of HSP90 chaperone/DNA topoisomerase II/histidine kinase"/>
    <property type="match status" value="1"/>
</dbReference>
<comment type="caution">
    <text evidence="5">The sequence shown here is derived from an EMBL/GenBank/DDBJ whole genome shotgun (WGS) entry which is preliminary data.</text>
</comment>
<evidence type="ECO:0000256" key="3">
    <source>
        <dbReference type="ARBA" id="ARBA00022553"/>
    </source>
</evidence>
<dbReference type="GO" id="GO:0005524">
    <property type="term" value="F:ATP binding"/>
    <property type="evidence" value="ECO:0007669"/>
    <property type="project" value="UniProtKB-KW"/>
</dbReference>
<dbReference type="InterPro" id="IPR005467">
    <property type="entry name" value="His_kinase_dom"/>
</dbReference>
<dbReference type="Proteomes" id="UP001200557">
    <property type="component" value="Unassembled WGS sequence"/>
</dbReference>
<gene>
    <name evidence="5" type="ORF">L0664_13390</name>
</gene>
<dbReference type="EMBL" id="JAKGAQ010000003">
    <property type="protein sequence ID" value="MCF2872063.1"/>
    <property type="molecule type" value="Genomic_DNA"/>
</dbReference>
<keyword evidence="3" id="KW-0597">Phosphoprotein</keyword>
<dbReference type="InterPro" id="IPR003594">
    <property type="entry name" value="HATPase_dom"/>
</dbReference>
<dbReference type="Gene3D" id="3.30.450.40">
    <property type="match status" value="1"/>
</dbReference>
<dbReference type="Gene3D" id="3.30.565.10">
    <property type="entry name" value="Histidine kinase-like ATPase, C-terminal domain"/>
    <property type="match status" value="1"/>
</dbReference>